<reference evidence="1 3" key="1">
    <citation type="journal article" date="2019" name="Sci. Rep.">
        <title>Orb-weaving spider Araneus ventricosus genome elucidates the spidroin gene catalogue.</title>
        <authorList>
            <person name="Kono N."/>
            <person name="Nakamura H."/>
            <person name="Ohtoshi R."/>
            <person name="Moran D.A.P."/>
            <person name="Shinohara A."/>
            <person name="Yoshida Y."/>
            <person name="Fujiwara M."/>
            <person name="Mori M."/>
            <person name="Tomita M."/>
            <person name="Arakawa K."/>
        </authorList>
    </citation>
    <scope>NUCLEOTIDE SEQUENCE [LARGE SCALE GENOMIC DNA]</scope>
</reference>
<accession>A0A4Y2RUN8</accession>
<organism evidence="1 3">
    <name type="scientific">Araneus ventricosus</name>
    <name type="common">Orbweaver spider</name>
    <name type="synonym">Epeira ventricosa</name>
    <dbReference type="NCBI Taxonomy" id="182803"/>
    <lineage>
        <taxon>Eukaryota</taxon>
        <taxon>Metazoa</taxon>
        <taxon>Ecdysozoa</taxon>
        <taxon>Arthropoda</taxon>
        <taxon>Chelicerata</taxon>
        <taxon>Arachnida</taxon>
        <taxon>Araneae</taxon>
        <taxon>Araneomorphae</taxon>
        <taxon>Entelegynae</taxon>
        <taxon>Araneoidea</taxon>
        <taxon>Araneidae</taxon>
        <taxon>Araneus</taxon>
    </lineage>
</organism>
<keyword evidence="3" id="KW-1185">Reference proteome</keyword>
<comment type="caution">
    <text evidence="1">The sequence shown here is derived from an EMBL/GenBank/DDBJ whole genome shotgun (WGS) entry which is preliminary data.</text>
</comment>
<dbReference type="EMBL" id="BGPR01018266">
    <property type="protein sequence ID" value="GBN78675.1"/>
    <property type="molecule type" value="Genomic_DNA"/>
</dbReference>
<dbReference type="AlphaFoldDB" id="A0A4Y2RUN8"/>
<protein>
    <submittedName>
        <fullName evidence="1">Uncharacterized protein</fullName>
    </submittedName>
</protein>
<proteinExistence type="predicted"/>
<evidence type="ECO:0000313" key="3">
    <source>
        <dbReference type="Proteomes" id="UP000499080"/>
    </source>
</evidence>
<gene>
    <name evidence="2" type="ORF">AVEN_119156_1</name>
    <name evidence="1" type="ORF">AVEN_96849_1</name>
</gene>
<sequence length="171" mass="20267">MLWPRAQDMICHREQDMICHREQDILCPMAQDILWSMAQDMLWHRAQDMLCPRAQNMLWPREHNMLWPKAQDMLWPRAQDMHCPPCEGVFFCSGQFVPANPRRHFMKRHRIPTNQFPSISIKRADSASSHRASSVEQMSSRAPRGGNYYFPITSSPYNFFPFLRFRISRGV</sequence>
<evidence type="ECO:0000313" key="1">
    <source>
        <dbReference type="EMBL" id="GBN78675.1"/>
    </source>
</evidence>
<evidence type="ECO:0000313" key="2">
    <source>
        <dbReference type="EMBL" id="GBN78685.1"/>
    </source>
</evidence>
<dbReference type="EMBL" id="BGPR01018269">
    <property type="protein sequence ID" value="GBN78685.1"/>
    <property type="molecule type" value="Genomic_DNA"/>
</dbReference>
<name>A0A4Y2RUN8_ARAVE</name>
<dbReference type="Proteomes" id="UP000499080">
    <property type="component" value="Unassembled WGS sequence"/>
</dbReference>